<dbReference type="OrthoDB" id="8435670at2"/>
<feature type="transmembrane region" description="Helical" evidence="1">
    <location>
        <begin position="105"/>
        <end position="127"/>
    </location>
</feature>
<reference evidence="2 3" key="1">
    <citation type="journal article" date="2012" name="J. Bacteriol.">
        <title>Draft Genome Sequence of the Purple Photosynthetic Bacterium Phaeospirillum molischianum DSM120, a Particularly Versatile Bacterium.</title>
        <authorList>
            <person name="Duquesne K."/>
            <person name="Prima V."/>
            <person name="Ji B."/>
            <person name="Rouy Z."/>
            <person name="Medigue C."/>
            <person name="Talla E."/>
            <person name="Sturgis J.N."/>
        </authorList>
    </citation>
    <scope>NUCLEOTIDE SEQUENCE [LARGE SCALE GENOMIC DNA]</scope>
    <source>
        <strain evidence="3">DSM120</strain>
    </source>
</reference>
<protein>
    <recommendedName>
        <fullName evidence="4">O-antigen polymerase</fullName>
    </recommendedName>
</protein>
<organism evidence="2 3">
    <name type="scientific">Magnetospirillum molischianum DSM 120</name>
    <dbReference type="NCBI Taxonomy" id="1150626"/>
    <lineage>
        <taxon>Bacteria</taxon>
        <taxon>Pseudomonadati</taxon>
        <taxon>Pseudomonadota</taxon>
        <taxon>Alphaproteobacteria</taxon>
        <taxon>Rhodospirillales</taxon>
        <taxon>Rhodospirillaceae</taxon>
        <taxon>Magnetospirillum</taxon>
    </lineage>
</organism>
<feature type="transmembrane region" description="Helical" evidence="1">
    <location>
        <begin position="364"/>
        <end position="385"/>
    </location>
</feature>
<keyword evidence="1" id="KW-1133">Transmembrane helix</keyword>
<feature type="transmembrane region" description="Helical" evidence="1">
    <location>
        <begin position="253"/>
        <end position="271"/>
    </location>
</feature>
<feature type="transmembrane region" description="Helical" evidence="1">
    <location>
        <begin position="326"/>
        <end position="352"/>
    </location>
</feature>
<sequence length="436" mass="49161">MSFKTTQGEPPEEEDSTTATRLRTGRMVVLLLLLPLFGQFFHYMKGLPPLWALSKAFPVISLPLVMFLRGVPRLPMVRQVLFTFLWMTVVPSFAAIFYFHQDFFLGLTAQVKLLPMLYFFSFLGLLVKLRPSLEELERAFLVCGAATLILLVILRVVVPHSWYSSQYAFGSSPLFSLDSRGERIRMPMYFAIIATLFWYRRFLATGRLWLLLAASSGFLLTLTVVKTRAMVVGMAGVCVINALVFASPRRRLLLILLAPVGLIGLFSFGYLGTMFSTDSSSGFDVRWKTIVKAVDFLGLDPVRWTFGVGTISPVSTESLFAYFDHFFFLADITWIGILFEYGVIGALLVILYQLRGLLFYRRLTAFYASPFLGSLFDYIVYVLLISNLYPPTLSPGETAVILAIFAYVWHCHLEDEAEAQAAALAEHAHAADRETR</sequence>
<feature type="transmembrane region" description="Helical" evidence="1">
    <location>
        <begin position="183"/>
        <end position="199"/>
    </location>
</feature>
<gene>
    <name evidence="2" type="ORF">PHAMO_400054</name>
</gene>
<comment type="caution">
    <text evidence="2">The sequence shown here is derived from an EMBL/GenBank/DDBJ whole genome shotgun (WGS) entry which is preliminary data.</text>
</comment>
<proteinExistence type="predicted"/>
<feature type="transmembrane region" description="Helical" evidence="1">
    <location>
        <begin position="206"/>
        <end position="223"/>
    </location>
</feature>
<dbReference type="AlphaFoldDB" id="H8FWD5"/>
<feature type="transmembrane region" description="Helical" evidence="1">
    <location>
        <begin position="229"/>
        <end position="246"/>
    </location>
</feature>
<dbReference type="RefSeq" id="WP_002730435.1">
    <property type="nucleotide sequence ID" value="NZ_CAHP01000035.1"/>
</dbReference>
<evidence type="ECO:0000313" key="3">
    <source>
        <dbReference type="Proteomes" id="UP000004169"/>
    </source>
</evidence>
<dbReference type="Proteomes" id="UP000004169">
    <property type="component" value="Unassembled WGS sequence"/>
</dbReference>
<evidence type="ECO:0000256" key="1">
    <source>
        <dbReference type="SAM" id="Phobius"/>
    </source>
</evidence>
<keyword evidence="1" id="KW-0472">Membrane</keyword>
<keyword evidence="1" id="KW-0812">Transmembrane</keyword>
<dbReference type="STRING" id="1150626.PHAMO_400054"/>
<name>H8FWD5_MAGML</name>
<feature type="transmembrane region" description="Helical" evidence="1">
    <location>
        <begin position="80"/>
        <end position="99"/>
    </location>
</feature>
<keyword evidence="3" id="KW-1185">Reference proteome</keyword>
<evidence type="ECO:0000313" key="2">
    <source>
        <dbReference type="EMBL" id="CCG42673.1"/>
    </source>
</evidence>
<feature type="transmembrane region" description="Helical" evidence="1">
    <location>
        <begin position="27"/>
        <end position="44"/>
    </location>
</feature>
<dbReference type="EMBL" id="CAHP01000035">
    <property type="protein sequence ID" value="CCG42673.1"/>
    <property type="molecule type" value="Genomic_DNA"/>
</dbReference>
<feature type="transmembrane region" description="Helical" evidence="1">
    <location>
        <begin position="139"/>
        <end position="163"/>
    </location>
</feature>
<accession>H8FWD5</accession>
<feature type="transmembrane region" description="Helical" evidence="1">
    <location>
        <begin position="50"/>
        <end position="68"/>
    </location>
</feature>
<dbReference type="eggNOG" id="ENOG502Z7YE">
    <property type="taxonomic scope" value="Bacteria"/>
</dbReference>
<evidence type="ECO:0008006" key="4">
    <source>
        <dbReference type="Google" id="ProtNLM"/>
    </source>
</evidence>